<name>A0A3N2SDW6_9ENTR</name>
<gene>
    <name evidence="3" type="ORF">EB837_03015</name>
</gene>
<feature type="domain" description="DUF551" evidence="2">
    <location>
        <begin position="69"/>
        <end position="144"/>
    </location>
</feature>
<reference evidence="3 4" key="1">
    <citation type="submission" date="2018-10" db="EMBL/GenBank/DDBJ databases">
        <title>Horizontal transference of carbapenem resistance between Klebsiella pneumoniae and Kluyvera ascorbata during abdominal infection: a case report.</title>
        <authorList>
            <person name="Raro O.H.F."/>
            <person name="Lima-Morales D."/>
            <person name="Barth A.L."/>
            <person name="Paim T.G.S."/>
            <person name="Mott M.P."/>
            <person name="Riche C.V.W."/>
            <person name="Teixeira U.F."/>
            <person name="Waechter F."/>
            <person name="Dias C.A.G."/>
        </authorList>
    </citation>
    <scope>NUCLEOTIDE SEQUENCE [LARGE SCALE GENOMIC DNA]</scope>
    <source>
        <strain evidence="3 4">OT2</strain>
    </source>
</reference>
<dbReference type="EMBL" id="RHFN01000002">
    <property type="protein sequence ID" value="ROU17913.1"/>
    <property type="molecule type" value="Genomic_DNA"/>
</dbReference>
<dbReference type="Proteomes" id="UP000268051">
    <property type="component" value="Unassembled WGS sequence"/>
</dbReference>
<dbReference type="InterPro" id="IPR007539">
    <property type="entry name" value="DUF551"/>
</dbReference>
<sequence length="144" mass="15616">MYCSEETIACAKDGELLLRTLSSPSGDCVIPLYIAPPAPPTSIKPASTLDSLPKNSEMGTSNSPVTPDGWIPVSDRLPPSGGSEQRYVLAADFRNHYSPNIPYAQVGVYGDWFNDGNPTWDDGDGEDLHLKEVTHWMELPAAPK</sequence>
<protein>
    <submittedName>
        <fullName evidence="3">DUF551 domain-containing protein</fullName>
    </submittedName>
</protein>
<dbReference type="Pfam" id="PF04448">
    <property type="entry name" value="DUF551"/>
    <property type="match status" value="1"/>
</dbReference>
<evidence type="ECO:0000259" key="2">
    <source>
        <dbReference type="Pfam" id="PF04448"/>
    </source>
</evidence>
<evidence type="ECO:0000256" key="1">
    <source>
        <dbReference type="SAM" id="MobiDB-lite"/>
    </source>
</evidence>
<evidence type="ECO:0000313" key="3">
    <source>
        <dbReference type="EMBL" id="ROU17913.1"/>
    </source>
</evidence>
<accession>A0A3N2SDW6</accession>
<feature type="region of interest" description="Disordered" evidence="1">
    <location>
        <begin position="42"/>
        <end position="77"/>
    </location>
</feature>
<dbReference type="OrthoDB" id="5678344at2"/>
<feature type="compositionally biased region" description="Polar residues" evidence="1">
    <location>
        <begin position="44"/>
        <end position="65"/>
    </location>
</feature>
<evidence type="ECO:0000313" key="4">
    <source>
        <dbReference type="Proteomes" id="UP000268051"/>
    </source>
</evidence>
<organism evidence="3 4">
    <name type="scientific">Kluyvera ascorbata</name>
    <dbReference type="NCBI Taxonomy" id="51288"/>
    <lineage>
        <taxon>Bacteria</taxon>
        <taxon>Pseudomonadati</taxon>
        <taxon>Pseudomonadota</taxon>
        <taxon>Gammaproteobacteria</taxon>
        <taxon>Enterobacterales</taxon>
        <taxon>Enterobacteriaceae</taxon>
        <taxon>Kluyvera</taxon>
    </lineage>
</organism>
<comment type="caution">
    <text evidence="3">The sequence shown here is derived from an EMBL/GenBank/DDBJ whole genome shotgun (WGS) entry which is preliminary data.</text>
</comment>
<dbReference type="AlphaFoldDB" id="A0A3N2SDW6"/>
<proteinExistence type="predicted"/>